<organism evidence="1 2">
    <name type="scientific">Coemansia spiralis</name>
    <dbReference type="NCBI Taxonomy" id="417178"/>
    <lineage>
        <taxon>Eukaryota</taxon>
        <taxon>Fungi</taxon>
        <taxon>Fungi incertae sedis</taxon>
        <taxon>Zoopagomycota</taxon>
        <taxon>Kickxellomycotina</taxon>
        <taxon>Kickxellomycetes</taxon>
        <taxon>Kickxellales</taxon>
        <taxon>Kickxellaceae</taxon>
        <taxon>Coemansia</taxon>
    </lineage>
</organism>
<reference evidence="1" key="1">
    <citation type="submission" date="2022-07" db="EMBL/GenBank/DDBJ databases">
        <title>Phylogenomic reconstructions and comparative analyses of Kickxellomycotina fungi.</title>
        <authorList>
            <person name="Reynolds N.K."/>
            <person name="Stajich J.E."/>
            <person name="Barry K."/>
            <person name="Grigoriev I.V."/>
            <person name="Crous P."/>
            <person name="Smith M.E."/>
        </authorList>
    </citation>
    <scope>NUCLEOTIDE SEQUENCE</scope>
    <source>
        <strain evidence="1">CBS 109367</strain>
    </source>
</reference>
<protein>
    <submittedName>
        <fullName evidence="1">Uncharacterized protein</fullName>
    </submittedName>
</protein>
<evidence type="ECO:0000313" key="2">
    <source>
        <dbReference type="Proteomes" id="UP001151516"/>
    </source>
</evidence>
<proteinExistence type="predicted"/>
<dbReference type="AlphaFoldDB" id="A0A9W8G9A9"/>
<comment type="caution">
    <text evidence="1">The sequence shown here is derived from an EMBL/GenBank/DDBJ whole genome shotgun (WGS) entry which is preliminary data.</text>
</comment>
<name>A0A9W8G9A9_9FUNG</name>
<dbReference type="EMBL" id="JANBTX010000584">
    <property type="protein sequence ID" value="KAJ2681665.1"/>
    <property type="molecule type" value="Genomic_DNA"/>
</dbReference>
<accession>A0A9W8G9A9</accession>
<evidence type="ECO:0000313" key="1">
    <source>
        <dbReference type="EMBL" id="KAJ2681665.1"/>
    </source>
</evidence>
<gene>
    <name evidence="1" type="ORF">IWW39_006271</name>
</gene>
<dbReference type="Proteomes" id="UP001151516">
    <property type="component" value="Unassembled WGS sequence"/>
</dbReference>
<sequence length="105" mass="10963">MFIRKTIRVAAKASRAALNPSLRKRNADAAFASVVADADVIAIPVVANADAAPAAASTDAAHTSVYGETGFALLAYVDPLIFKRAGYRLMCAAYALESMDTSKLA</sequence>
<keyword evidence="2" id="KW-1185">Reference proteome</keyword>